<dbReference type="eggNOG" id="COG2197">
    <property type="taxonomic scope" value="Bacteria"/>
</dbReference>
<comment type="caution">
    <text evidence="6">The sequence shown here is derived from an EMBL/GenBank/DDBJ whole genome shotgun (WGS) entry which is preliminary data.</text>
</comment>
<keyword evidence="3" id="KW-0804">Transcription</keyword>
<dbReference type="PANTHER" id="PTHR44688">
    <property type="entry name" value="DNA-BINDING TRANSCRIPTIONAL ACTIVATOR DEVR_DOSR"/>
    <property type="match status" value="1"/>
</dbReference>
<dbReference type="SMART" id="SM00421">
    <property type="entry name" value="HTH_LUXR"/>
    <property type="match status" value="1"/>
</dbReference>
<dbReference type="GO" id="GO:0006355">
    <property type="term" value="P:regulation of DNA-templated transcription"/>
    <property type="evidence" value="ECO:0007669"/>
    <property type="project" value="InterPro"/>
</dbReference>
<feature type="domain" description="HTH luxR-type" evidence="5">
    <location>
        <begin position="27"/>
        <end position="92"/>
    </location>
</feature>
<dbReference type="SUPFAM" id="SSF46894">
    <property type="entry name" value="C-terminal effector domain of the bipartite response regulators"/>
    <property type="match status" value="1"/>
</dbReference>
<evidence type="ECO:0000313" key="6">
    <source>
        <dbReference type="EMBL" id="KGF25378.1"/>
    </source>
</evidence>
<evidence type="ECO:0000256" key="1">
    <source>
        <dbReference type="ARBA" id="ARBA00023015"/>
    </source>
</evidence>
<dbReference type="RefSeq" id="WP_018025544.1">
    <property type="nucleotide sequence ID" value="NZ_JRNI01000095.1"/>
</dbReference>
<accession>A0A095YSM9</accession>
<keyword evidence="2" id="KW-0238">DNA-binding</keyword>
<dbReference type="InterPro" id="IPR000792">
    <property type="entry name" value="Tscrpt_reg_LuxR_C"/>
</dbReference>
<proteinExistence type="predicted"/>
<keyword evidence="1" id="KW-0805">Transcription regulation</keyword>
<evidence type="ECO:0000256" key="4">
    <source>
        <dbReference type="SAM" id="MobiDB-lite"/>
    </source>
</evidence>
<dbReference type="GO" id="GO:0003677">
    <property type="term" value="F:DNA binding"/>
    <property type="evidence" value="ECO:0007669"/>
    <property type="project" value="UniProtKB-KW"/>
</dbReference>
<dbReference type="AlphaFoldDB" id="A0A095YSM9"/>
<organism evidence="6 7">
    <name type="scientific">Oligella urethralis DNF00040</name>
    <dbReference type="NCBI Taxonomy" id="1401065"/>
    <lineage>
        <taxon>Bacteria</taxon>
        <taxon>Pseudomonadati</taxon>
        <taxon>Pseudomonadota</taxon>
        <taxon>Betaproteobacteria</taxon>
        <taxon>Burkholderiales</taxon>
        <taxon>Alcaligenaceae</taxon>
        <taxon>Oligella</taxon>
    </lineage>
</organism>
<dbReference type="EMBL" id="JRNI01000095">
    <property type="protein sequence ID" value="KGF25378.1"/>
    <property type="molecule type" value="Genomic_DNA"/>
</dbReference>
<dbReference type="PANTHER" id="PTHR44688:SF16">
    <property type="entry name" value="DNA-BINDING TRANSCRIPTIONAL ACTIVATOR DEVR_DOSR"/>
    <property type="match status" value="1"/>
</dbReference>
<evidence type="ECO:0000259" key="5">
    <source>
        <dbReference type="PROSITE" id="PS50043"/>
    </source>
</evidence>
<sequence>MMDKDLIRKKRSKTSSSQRNKQSMPAQDYTLDRMTPREKEIFLLTKKGLTSKECAAAFGISVRTVEIHRANIIQKYQVKNIVELVYRSNQALDKGKKLH</sequence>
<evidence type="ECO:0000256" key="2">
    <source>
        <dbReference type="ARBA" id="ARBA00023125"/>
    </source>
</evidence>
<evidence type="ECO:0000256" key="3">
    <source>
        <dbReference type="ARBA" id="ARBA00023163"/>
    </source>
</evidence>
<dbReference type="Gene3D" id="1.10.10.10">
    <property type="entry name" value="Winged helix-like DNA-binding domain superfamily/Winged helix DNA-binding domain"/>
    <property type="match status" value="1"/>
</dbReference>
<dbReference type="PRINTS" id="PR00038">
    <property type="entry name" value="HTHLUXR"/>
</dbReference>
<reference evidence="6 7" key="1">
    <citation type="submission" date="2014-07" db="EMBL/GenBank/DDBJ databases">
        <authorList>
            <person name="McCorrison J."/>
            <person name="Sanka R."/>
            <person name="Torralba M."/>
            <person name="Gillis M."/>
            <person name="Haft D.H."/>
            <person name="Methe B."/>
            <person name="Sutton G."/>
            <person name="Nelson K.E."/>
        </authorList>
    </citation>
    <scope>NUCLEOTIDE SEQUENCE [LARGE SCALE GENOMIC DNA]</scope>
    <source>
        <strain evidence="6 7">DNF00040</strain>
    </source>
</reference>
<dbReference type="CDD" id="cd06170">
    <property type="entry name" value="LuxR_C_like"/>
    <property type="match status" value="1"/>
</dbReference>
<keyword evidence="7" id="KW-1185">Reference proteome</keyword>
<dbReference type="PROSITE" id="PS50043">
    <property type="entry name" value="HTH_LUXR_2"/>
    <property type="match status" value="1"/>
</dbReference>
<evidence type="ECO:0000313" key="7">
    <source>
        <dbReference type="Proteomes" id="UP000029629"/>
    </source>
</evidence>
<gene>
    <name evidence="6" type="ORF">HMPREF2130_11210</name>
</gene>
<dbReference type="Proteomes" id="UP000029629">
    <property type="component" value="Unassembled WGS sequence"/>
</dbReference>
<dbReference type="OrthoDB" id="9154877at2"/>
<feature type="region of interest" description="Disordered" evidence="4">
    <location>
        <begin position="1"/>
        <end position="31"/>
    </location>
</feature>
<name>A0A095YSM9_9BURK</name>
<dbReference type="InterPro" id="IPR016032">
    <property type="entry name" value="Sig_transdc_resp-reg_C-effctor"/>
</dbReference>
<protein>
    <recommendedName>
        <fullName evidence="5">HTH luxR-type domain-containing protein</fullName>
    </recommendedName>
</protein>
<dbReference type="Pfam" id="PF00196">
    <property type="entry name" value="GerE"/>
    <property type="match status" value="1"/>
</dbReference>
<feature type="compositionally biased region" description="Low complexity" evidence="4">
    <location>
        <begin position="14"/>
        <end position="23"/>
    </location>
</feature>
<dbReference type="InterPro" id="IPR036388">
    <property type="entry name" value="WH-like_DNA-bd_sf"/>
</dbReference>
<dbReference type="GeneID" id="93426989"/>